<comment type="similarity">
    <text evidence="1">Belongs to the phD/YefM antitoxin family.</text>
</comment>
<organism evidence="2 3">
    <name type="scientific">Candidatus Giovannonibacteria bacterium RIFCSPLOWO2_01_FULL_46_32</name>
    <dbReference type="NCBI Taxonomy" id="1798353"/>
    <lineage>
        <taxon>Bacteria</taxon>
        <taxon>Candidatus Giovannoniibacteriota</taxon>
    </lineage>
</organism>
<name>A0A1F5XHU6_9BACT</name>
<accession>A0A1F5XHU6</accession>
<dbReference type="NCBIfam" id="TIGR01552">
    <property type="entry name" value="phd_fam"/>
    <property type="match status" value="1"/>
</dbReference>
<evidence type="ECO:0008006" key="4">
    <source>
        <dbReference type="Google" id="ProtNLM"/>
    </source>
</evidence>
<proteinExistence type="inferred from homology"/>
<reference evidence="2 3" key="1">
    <citation type="journal article" date="2016" name="Nat. Commun.">
        <title>Thousands of microbial genomes shed light on interconnected biogeochemical processes in an aquifer system.</title>
        <authorList>
            <person name="Anantharaman K."/>
            <person name="Brown C.T."/>
            <person name="Hug L.A."/>
            <person name="Sharon I."/>
            <person name="Castelle C.J."/>
            <person name="Probst A.J."/>
            <person name="Thomas B.C."/>
            <person name="Singh A."/>
            <person name="Wilkins M.J."/>
            <person name="Karaoz U."/>
            <person name="Brodie E.L."/>
            <person name="Williams K.H."/>
            <person name="Hubbard S.S."/>
            <person name="Banfield J.F."/>
        </authorList>
    </citation>
    <scope>NUCLEOTIDE SEQUENCE [LARGE SCALE GENOMIC DNA]</scope>
</reference>
<comment type="caution">
    <text evidence="2">The sequence shown here is derived from an EMBL/GenBank/DDBJ whole genome shotgun (WGS) entry which is preliminary data.</text>
</comment>
<protein>
    <recommendedName>
        <fullName evidence="4">Antitoxin</fullName>
    </recommendedName>
</protein>
<evidence type="ECO:0000256" key="1">
    <source>
        <dbReference type="ARBA" id="ARBA00009981"/>
    </source>
</evidence>
<dbReference type="Proteomes" id="UP000177346">
    <property type="component" value="Unassembled WGS sequence"/>
</dbReference>
<dbReference type="InterPro" id="IPR036165">
    <property type="entry name" value="YefM-like_sf"/>
</dbReference>
<dbReference type="SUPFAM" id="SSF143120">
    <property type="entry name" value="YefM-like"/>
    <property type="match status" value="1"/>
</dbReference>
<dbReference type="AlphaFoldDB" id="A0A1F5XHU6"/>
<dbReference type="EMBL" id="MFIF01000005">
    <property type="protein sequence ID" value="OGF87488.1"/>
    <property type="molecule type" value="Genomic_DNA"/>
</dbReference>
<evidence type="ECO:0000313" key="2">
    <source>
        <dbReference type="EMBL" id="OGF87488.1"/>
    </source>
</evidence>
<evidence type="ECO:0000313" key="3">
    <source>
        <dbReference type="Proteomes" id="UP000177346"/>
    </source>
</evidence>
<sequence>MANAPIIGLKDLRENMEEYINKVKRGREFTVIRKSEPVFKITPVDMWGDDGVWEIIADFRELNEKGTPARDVLRALQKNNGSHR</sequence>
<gene>
    <name evidence="2" type="ORF">A3B19_02820</name>
</gene>